<reference evidence="12" key="1">
    <citation type="submission" date="2021-02" db="EMBL/GenBank/DDBJ databases">
        <title>Natronogracilivirga saccharolytica gen. nov. sp. nov. a new anaerobic, haloalkiliphilic carbohydrate-fermenting bacterium from soda lake and proposing of Cyclonatronumiaceae fam. nov. in the phylum Balneolaeota.</title>
        <authorList>
            <person name="Zhilina T.N."/>
            <person name="Sorokin D.Y."/>
            <person name="Zavarzina D.G."/>
            <person name="Toshchakov S.V."/>
            <person name="Kublanov I.V."/>
        </authorList>
    </citation>
    <scope>NUCLEOTIDE SEQUENCE</scope>
    <source>
        <strain evidence="12">Z-1702</strain>
    </source>
</reference>
<keyword evidence="5 8" id="KW-0547">Nucleotide-binding</keyword>
<dbReference type="HAMAP" id="MF_00124">
    <property type="entry name" value="Thymidine_kinase"/>
    <property type="match status" value="1"/>
</dbReference>
<accession>A0A8J7SCV8</accession>
<gene>
    <name evidence="8" type="primary">tdk</name>
    <name evidence="12" type="ORF">NATSA_13675</name>
</gene>
<dbReference type="EC" id="2.7.1.21" evidence="2 8"/>
<dbReference type="Pfam" id="PF00265">
    <property type="entry name" value="TK"/>
    <property type="match status" value="1"/>
</dbReference>
<comment type="similarity">
    <text evidence="1 8 10">Belongs to the thymidine kinase family.</text>
</comment>
<evidence type="ECO:0000256" key="8">
    <source>
        <dbReference type="HAMAP-Rule" id="MF_00124"/>
    </source>
</evidence>
<dbReference type="GO" id="GO:0005829">
    <property type="term" value="C:cytosol"/>
    <property type="evidence" value="ECO:0007669"/>
    <property type="project" value="TreeGrafter"/>
</dbReference>
<comment type="catalytic activity">
    <reaction evidence="8 9">
        <text>thymidine + ATP = dTMP + ADP + H(+)</text>
        <dbReference type="Rhea" id="RHEA:19129"/>
        <dbReference type="ChEBI" id="CHEBI:15378"/>
        <dbReference type="ChEBI" id="CHEBI:17748"/>
        <dbReference type="ChEBI" id="CHEBI:30616"/>
        <dbReference type="ChEBI" id="CHEBI:63528"/>
        <dbReference type="ChEBI" id="CHEBI:456216"/>
        <dbReference type="EC" id="2.7.1.21"/>
    </reaction>
</comment>
<dbReference type="GO" id="GO:0046104">
    <property type="term" value="P:thymidine metabolic process"/>
    <property type="evidence" value="ECO:0007669"/>
    <property type="project" value="TreeGrafter"/>
</dbReference>
<dbReference type="GO" id="GO:0004797">
    <property type="term" value="F:thymidine kinase activity"/>
    <property type="evidence" value="ECO:0007669"/>
    <property type="project" value="UniProtKB-UniRule"/>
</dbReference>
<dbReference type="InterPro" id="IPR001267">
    <property type="entry name" value="Thymidine_kinase"/>
</dbReference>
<dbReference type="PANTHER" id="PTHR11441:SF0">
    <property type="entry name" value="THYMIDINE KINASE, CYTOSOLIC"/>
    <property type="match status" value="1"/>
</dbReference>
<comment type="subcellular location">
    <subcellularLocation>
        <location evidence="8">Cytoplasm</location>
    </subcellularLocation>
</comment>
<evidence type="ECO:0000256" key="5">
    <source>
        <dbReference type="ARBA" id="ARBA00022741"/>
    </source>
</evidence>
<sequence length="234" mass="25596">MVSEPTVLSGNIGWIEVVCGGMFSGKTEELIRRARRAQFAGQRVIIVKPEIDKRYDDLKIVSHNATSLPGIVTATADQIVLMTGNAEVVCIDEAQFFDSRLVDVANTLANSGKRVIIAGLDMDFEGKPFDPMPDLLAIAEYVTKLHAICAESGMPANYSQRVVKSDKRILVGESEAYEPRARHCFRPPVDEPRRKKPIAFNQAATGNSTGEKSGKHENDHGSEKGDNAAENIKN</sequence>
<evidence type="ECO:0000256" key="1">
    <source>
        <dbReference type="ARBA" id="ARBA00007587"/>
    </source>
</evidence>
<dbReference type="Gene3D" id="3.40.50.300">
    <property type="entry name" value="P-loop containing nucleotide triphosphate hydrolases"/>
    <property type="match status" value="1"/>
</dbReference>
<dbReference type="EMBL" id="JAFIDN010000013">
    <property type="protein sequence ID" value="MBP3193721.1"/>
    <property type="molecule type" value="Genomic_DNA"/>
</dbReference>
<dbReference type="Proteomes" id="UP000673975">
    <property type="component" value="Unassembled WGS sequence"/>
</dbReference>
<evidence type="ECO:0000256" key="9">
    <source>
        <dbReference type="RuleBase" id="RU000544"/>
    </source>
</evidence>
<keyword evidence="13" id="KW-1185">Reference proteome</keyword>
<evidence type="ECO:0000256" key="7">
    <source>
        <dbReference type="ARBA" id="ARBA00022840"/>
    </source>
</evidence>
<keyword evidence="4 8" id="KW-0808">Transferase</keyword>
<evidence type="ECO:0000256" key="3">
    <source>
        <dbReference type="ARBA" id="ARBA00022634"/>
    </source>
</evidence>
<name>A0A8J7SCV8_9BACT</name>
<dbReference type="SUPFAM" id="SSF52540">
    <property type="entry name" value="P-loop containing nucleoside triphosphate hydrolases"/>
    <property type="match status" value="1"/>
</dbReference>
<evidence type="ECO:0000313" key="13">
    <source>
        <dbReference type="Proteomes" id="UP000673975"/>
    </source>
</evidence>
<comment type="caution">
    <text evidence="12">The sequence shown here is derived from an EMBL/GenBank/DDBJ whole genome shotgun (WGS) entry which is preliminary data.</text>
</comment>
<evidence type="ECO:0000256" key="6">
    <source>
        <dbReference type="ARBA" id="ARBA00022777"/>
    </source>
</evidence>
<keyword evidence="7 8" id="KW-0067">ATP-binding</keyword>
<evidence type="ECO:0000256" key="10">
    <source>
        <dbReference type="RuleBase" id="RU004165"/>
    </source>
</evidence>
<keyword evidence="8" id="KW-0963">Cytoplasm</keyword>
<dbReference type="RefSeq" id="WP_210513177.1">
    <property type="nucleotide sequence ID" value="NZ_JAFIDN010000013.1"/>
</dbReference>
<keyword evidence="3 8" id="KW-0237">DNA synthesis</keyword>
<dbReference type="SUPFAM" id="SSF57716">
    <property type="entry name" value="Glucocorticoid receptor-like (DNA-binding domain)"/>
    <property type="match status" value="1"/>
</dbReference>
<evidence type="ECO:0000256" key="4">
    <source>
        <dbReference type="ARBA" id="ARBA00022679"/>
    </source>
</evidence>
<dbReference type="GO" id="GO:0071897">
    <property type="term" value="P:DNA biosynthetic process"/>
    <property type="evidence" value="ECO:0007669"/>
    <property type="project" value="UniProtKB-KW"/>
</dbReference>
<proteinExistence type="inferred from homology"/>
<feature type="binding site" evidence="8">
    <location>
        <begin position="92"/>
        <end position="95"/>
    </location>
    <ligand>
        <name>ATP</name>
        <dbReference type="ChEBI" id="CHEBI:30616"/>
    </ligand>
</feature>
<dbReference type="AlphaFoldDB" id="A0A8J7SCV8"/>
<evidence type="ECO:0000313" key="12">
    <source>
        <dbReference type="EMBL" id="MBP3193721.1"/>
    </source>
</evidence>
<dbReference type="GO" id="GO:0005524">
    <property type="term" value="F:ATP binding"/>
    <property type="evidence" value="ECO:0007669"/>
    <property type="project" value="UniProtKB-UniRule"/>
</dbReference>
<feature type="binding site" evidence="8">
    <location>
        <begin position="20"/>
        <end position="27"/>
    </location>
    <ligand>
        <name>ATP</name>
        <dbReference type="ChEBI" id="CHEBI:30616"/>
    </ligand>
</feature>
<feature type="compositionally biased region" description="Basic and acidic residues" evidence="11">
    <location>
        <begin position="212"/>
        <end position="234"/>
    </location>
</feature>
<organism evidence="12 13">
    <name type="scientific">Natronogracilivirga saccharolytica</name>
    <dbReference type="NCBI Taxonomy" id="2812953"/>
    <lineage>
        <taxon>Bacteria</taxon>
        <taxon>Pseudomonadati</taxon>
        <taxon>Balneolota</taxon>
        <taxon>Balneolia</taxon>
        <taxon>Balneolales</taxon>
        <taxon>Cyclonatronaceae</taxon>
        <taxon>Natronogracilivirga</taxon>
    </lineage>
</organism>
<protein>
    <recommendedName>
        <fullName evidence="2 8">Thymidine kinase</fullName>
        <ecNumber evidence="2 8">2.7.1.21</ecNumber>
    </recommendedName>
</protein>
<evidence type="ECO:0000256" key="11">
    <source>
        <dbReference type="SAM" id="MobiDB-lite"/>
    </source>
</evidence>
<evidence type="ECO:0000256" key="2">
    <source>
        <dbReference type="ARBA" id="ARBA00012118"/>
    </source>
</evidence>
<dbReference type="PANTHER" id="PTHR11441">
    <property type="entry name" value="THYMIDINE KINASE"/>
    <property type="match status" value="1"/>
</dbReference>
<feature type="region of interest" description="Disordered" evidence="11">
    <location>
        <begin position="184"/>
        <end position="234"/>
    </location>
</feature>
<keyword evidence="6 8" id="KW-0418">Kinase</keyword>
<dbReference type="NCBIfam" id="NF003296">
    <property type="entry name" value="PRK04296.1-1"/>
    <property type="match status" value="1"/>
</dbReference>
<feature type="active site" description="Proton acceptor" evidence="8">
    <location>
        <position position="93"/>
    </location>
</feature>
<dbReference type="Gene3D" id="3.30.60.20">
    <property type="match status" value="1"/>
</dbReference>
<dbReference type="InterPro" id="IPR027417">
    <property type="entry name" value="P-loop_NTPase"/>
</dbReference>
<feature type="compositionally biased region" description="Polar residues" evidence="11">
    <location>
        <begin position="202"/>
        <end position="211"/>
    </location>
</feature>
<comment type="subunit">
    <text evidence="8">Homotetramer.</text>
</comment>
<comment type="caution">
    <text evidence="8">Lacks conserved residue(s) required for the propagation of feature annotation.</text>
</comment>